<evidence type="ECO:0000256" key="1">
    <source>
        <dbReference type="ARBA" id="ARBA00023002"/>
    </source>
</evidence>
<gene>
    <name evidence="3" type="ORF">METZ01_LOCUS153382</name>
</gene>
<dbReference type="Pfam" id="PF00296">
    <property type="entry name" value="Bac_luciferase"/>
    <property type="match status" value="1"/>
</dbReference>
<dbReference type="InterPro" id="IPR011251">
    <property type="entry name" value="Luciferase-like_dom"/>
</dbReference>
<dbReference type="PANTHER" id="PTHR43244">
    <property type="match status" value="1"/>
</dbReference>
<dbReference type="PANTHER" id="PTHR43244:SF1">
    <property type="entry name" value="5,10-METHYLENETETRAHYDROMETHANOPTERIN REDUCTASE"/>
    <property type="match status" value="1"/>
</dbReference>
<feature type="domain" description="Luciferase-like" evidence="2">
    <location>
        <begin position="13"/>
        <end position="325"/>
    </location>
</feature>
<dbReference type="GO" id="GO:0016705">
    <property type="term" value="F:oxidoreductase activity, acting on paired donors, with incorporation or reduction of molecular oxygen"/>
    <property type="evidence" value="ECO:0007669"/>
    <property type="project" value="InterPro"/>
</dbReference>
<dbReference type="AlphaFoldDB" id="A0A382AG88"/>
<dbReference type="EMBL" id="UINC01025268">
    <property type="protein sequence ID" value="SVB00528.1"/>
    <property type="molecule type" value="Genomic_DNA"/>
</dbReference>
<evidence type="ECO:0000313" key="3">
    <source>
        <dbReference type="EMBL" id="SVB00528.1"/>
    </source>
</evidence>
<dbReference type="InterPro" id="IPR036661">
    <property type="entry name" value="Luciferase-like_sf"/>
</dbReference>
<organism evidence="3">
    <name type="scientific">marine metagenome</name>
    <dbReference type="NCBI Taxonomy" id="408172"/>
    <lineage>
        <taxon>unclassified sequences</taxon>
        <taxon>metagenomes</taxon>
        <taxon>ecological metagenomes</taxon>
    </lineage>
</organism>
<dbReference type="SUPFAM" id="SSF51679">
    <property type="entry name" value="Bacterial luciferase-like"/>
    <property type="match status" value="1"/>
</dbReference>
<dbReference type="CDD" id="cd01097">
    <property type="entry name" value="Tetrahydromethanopterin_reductase"/>
    <property type="match status" value="1"/>
</dbReference>
<dbReference type="InterPro" id="IPR050564">
    <property type="entry name" value="F420-G6PD/mer"/>
</dbReference>
<name>A0A382AG88_9ZZZZ</name>
<sequence length="351" mass="38916">YGVAFASEVDSWKWAKRAEELGYSSAWFYDTQLLNPDVFICMTLAAANTESIRLGTGVLVPTNRIEPVTANAFASLNKLAPGRIDFGIGTGFTARRTMGLNAVPLAQTRTYIERVQSMLRGETVEWDFEGKDRKIRFLNPDLGLINIDDEIPLWVSAFGPKARQMTAELDAGWLNFGAGDAVFQGLEEMQTGWQQAGREKEDLKSVLFTVGSVLTGDKARDDVKVMAEAGPYTAVIFHGAADTAGMFESHRPEGPLAELLESYLATHQSYEPDDARYLQNHRGHLMFVRPEESHLSPDLVRATSMSGTRNELVDEVGRLKDAGYSQLTVQLIHGHEEAIEEWAEVFHLCGL</sequence>
<evidence type="ECO:0000259" key="2">
    <source>
        <dbReference type="Pfam" id="PF00296"/>
    </source>
</evidence>
<feature type="non-terminal residue" evidence="3">
    <location>
        <position position="1"/>
    </location>
</feature>
<dbReference type="Gene3D" id="3.20.20.30">
    <property type="entry name" value="Luciferase-like domain"/>
    <property type="match status" value="1"/>
</dbReference>
<reference evidence="3" key="1">
    <citation type="submission" date="2018-05" db="EMBL/GenBank/DDBJ databases">
        <authorList>
            <person name="Lanie J.A."/>
            <person name="Ng W.-L."/>
            <person name="Kazmierczak K.M."/>
            <person name="Andrzejewski T.M."/>
            <person name="Davidsen T.M."/>
            <person name="Wayne K.J."/>
            <person name="Tettelin H."/>
            <person name="Glass J.I."/>
            <person name="Rusch D."/>
            <person name="Podicherti R."/>
            <person name="Tsui H.-C.T."/>
            <person name="Winkler M.E."/>
        </authorList>
    </citation>
    <scope>NUCLEOTIDE SEQUENCE</scope>
</reference>
<protein>
    <recommendedName>
        <fullName evidence="2">Luciferase-like domain-containing protein</fullName>
    </recommendedName>
</protein>
<proteinExistence type="predicted"/>
<keyword evidence="1" id="KW-0560">Oxidoreductase</keyword>
<accession>A0A382AG88</accession>